<evidence type="ECO:0000256" key="4">
    <source>
        <dbReference type="ARBA" id="ARBA00012111"/>
    </source>
</evidence>
<dbReference type="InterPro" id="IPR000286">
    <property type="entry name" value="HDACs"/>
</dbReference>
<dbReference type="InterPro" id="IPR023696">
    <property type="entry name" value="Ureohydrolase_dom_sf"/>
</dbReference>
<dbReference type="KEGG" id="pcot:PCOAH_00022720"/>
<feature type="region of interest" description="Disordered" evidence="13">
    <location>
        <begin position="163"/>
        <end position="190"/>
    </location>
</feature>
<evidence type="ECO:0000256" key="13">
    <source>
        <dbReference type="SAM" id="MobiDB-lite"/>
    </source>
</evidence>
<evidence type="ECO:0000256" key="11">
    <source>
        <dbReference type="ARBA" id="ARBA00023163"/>
    </source>
</evidence>
<evidence type="ECO:0000259" key="14">
    <source>
        <dbReference type="Pfam" id="PF00850"/>
    </source>
</evidence>
<evidence type="ECO:0000256" key="12">
    <source>
        <dbReference type="ARBA" id="ARBA00023242"/>
    </source>
</evidence>
<feature type="compositionally biased region" description="Basic and acidic residues" evidence="13">
    <location>
        <begin position="235"/>
        <end position="249"/>
    </location>
</feature>
<evidence type="ECO:0000256" key="1">
    <source>
        <dbReference type="ARBA" id="ARBA00004123"/>
    </source>
</evidence>
<evidence type="ECO:0000256" key="5">
    <source>
        <dbReference type="ARBA" id="ARBA00022491"/>
    </source>
</evidence>
<evidence type="ECO:0000313" key="16">
    <source>
        <dbReference type="Proteomes" id="UP000092716"/>
    </source>
</evidence>
<dbReference type="InterPro" id="IPR037138">
    <property type="entry name" value="His_deacetylse_dom_sf"/>
</dbReference>
<dbReference type="GO" id="GO:0004407">
    <property type="term" value="F:histone deacetylase activity"/>
    <property type="evidence" value="ECO:0007669"/>
    <property type="project" value="TreeGrafter"/>
</dbReference>
<feature type="region of interest" description="Disordered" evidence="13">
    <location>
        <begin position="906"/>
        <end position="935"/>
    </location>
</feature>
<feature type="compositionally biased region" description="Polar residues" evidence="13">
    <location>
        <begin position="169"/>
        <end position="181"/>
    </location>
</feature>
<keyword evidence="12" id="KW-0539">Nucleus</keyword>
<keyword evidence="5" id="KW-0678">Repressor</keyword>
<name>A0A1B1DYT4_9APIC</name>
<feature type="compositionally biased region" description="Polar residues" evidence="13">
    <location>
        <begin position="687"/>
        <end position="697"/>
    </location>
</feature>
<evidence type="ECO:0000256" key="2">
    <source>
        <dbReference type="ARBA" id="ARBA00007374"/>
    </source>
</evidence>
<feature type="compositionally biased region" description="Basic residues" evidence="13">
    <location>
        <begin position="97"/>
        <end position="106"/>
    </location>
</feature>
<dbReference type="InterPro" id="IPR023801">
    <property type="entry name" value="His_deacetylse_dom"/>
</dbReference>
<dbReference type="PANTHER" id="PTHR10625:SF5">
    <property type="entry name" value="HISTONE DEACETYLASE"/>
    <property type="match status" value="1"/>
</dbReference>
<comment type="subcellular location">
    <subcellularLocation>
        <location evidence="1">Nucleus</location>
    </subcellularLocation>
</comment>
<feature type="region of interest" description="Disordered" evidence="13">
    <location>
        <begin position="1743"/>
        <end position="1765"/>
    </location>
</feature>
<dbReference type="GO" id="GO:0016301">
    <property type="term" value="F:kinase activity"/>
    <property type="evidence" value="ECO:0007669"/>
    <property type="project" value="UniProtKB-KW"/>
</dbReference>
<evidence type="ECO:0000313" key="15">
    <source>
        <dbReference type="EMBL" id="ANQ07779.1"/>
    </source>
</evidence>
<feature type="region of interest" description="Disordered" evidence="13">
    <location>
        <begin position="85"/>
        <end position="129"/>
    </location>
</feature>
<reference evidence="16" key="1">
    <citation type="submission" date="2016-06" db="EMBL/GenBank/DDBJ databases">
        <title>First high quality genome sequence of Plasmodium coatneyi using continuous long reads from single molecule, real-time sequencing.</title>
        <authorList>
            <person name="Chien J.-T."/>
            <person name="Pakala S.B."/>
            <person name="Geraldo J.A."/>
            <person name="Lapp S.A."/>
            <person name="Barnwell J.W."/>
            <person name="Kissinger J.C."/>
            <person name="Galinski M.R."/>
            <person name="Humphrey J.C."/>
        </authorList>
    </citation>
    <scope>NUCLEOTIDE SEQUENCE [LARGE SCALE GENOMIC DNA]</scope>
    <source>
        <strain evidence="16">Hackeri</strain>
    </source>
</reference>
<feature type="region of interest" description="Disordered" evidence="13">
    <location>
        <begin position="686"/>
        <end position="720"/>
    </location>
</feature>
<feature type="compositionally biased region" description="Basic residues" evidence="13">
    <location>
        <begin position="294"/>
        <end position="315"/>
    </location>
</feature>
<dbReference type="InterPro" id="IPR038286">
    <property type="entry name" value="IPK_sf"/>
</dbReference>
<feature type="domain" description="Histone deacetylase" evidence="14">
    <location>
        <begin position="1018"/>
        <end position="1141"/>
    </location>
</feature>
<keyword evidence="9" id="KW-0156">Chromatin regulator</keyword>
<dbReference type="SUPFAM" id="SSF56104">
    <property type="entry name" value="SAICAR synthase-like"/>
    <property type="match status" value="1"/>
</dbReference>
<feature type="compositionally biased region" description="Basic and acidic residues" evidence="13">
    <location>
        <begin position="1530"/>
        <end position="1542"/>
    </location>
</feature>
<dbReference type="CDD" id="cd09992">
    <property type="entry name" value="HDAC_classII"/>
    <property type="match status" value="1"/>
</dbReference>
<organism evidence="15 16">
    <name type="scientific">Plasmodium coatneyi</name>
    <dbReference type="NCBI Taxonomy" id="208452"/>
    <lineage>
        <taxon>Eukaryota</taxon>
        <taxon>Sar</taxon>
        <taxon>Alveolata</taxon>
        <taxon>Apicomplexa</taxon>
        <taxon>Aconoidasida</taxon>
        <taxon>Haemosporida</taxon>
        <taxon>Plasmodiidae</taxon>
        <taxon>Plasmodium</taxon>
    </lineage>
</organism>
<dbReference type="GO" id="GO:0040029">
    <property type="term" value="P:epigenetic regulation of gene expression"/>
    <property type="evidence" value="ECO:0007669"/>
    <property type="project" value="TreeGrafter"/>
</dbReference>
<evidence type="ECO:0000256" key="9">
    <source>
        <dbReference type="ARBA" id="ARBA00022853"/>
    </source>
</evidence>
<feature type="domain" description="Histone deacetylase" evidence="14">
    <location>
        <begin position="791"/>
        <end position="905"/>
    </location>
</feature>
<comment type="similarity">
    <text evidence="2">Belongs to the inositol phosphokinase (IPK) family.</text>
</comment>
<accession>A0A1B1DYT4</accession>
<dbReference type="EMBL" id="CP016246">
    <property type="protein sequence ID" value="ANQ07779.1"/>
    <property type="molecule type" value="Genomic_DNA"/>
</dbReference>
<dbReference type="RefSeq" id="XP_019914474.1">
    <property type="nucleotide sequence ID" value="XM_020059079.1"/>
</dbReference>
<feature type="compositionally biased region" description="Basic residues" evidence="13">
    <location>
        <begin position="996"/>
        <end position="1005"/>
    </location>
</feature>
<evidence type="ECO:0000256" key="6">
    <source>
        <dbReference type="ARBA" id="ARBA00022679"/>
    </source>
</evidence>
<proteinExistence type="inferred from homology"/>
<feature type="region of interest" description="Disordered" evidence="13">
    <location>
        <begin position="1530"/>
        <end position="1550"/>
    </location>
</feature>
<feature type="region of interest" description="Disordered" evidence="13">
    <location>
        <begin position="1195"/>
        <end position="1218"/>
    </location>
</feature>
<keyword evidence="6" id="KW-0808">Transferase</keyword>
<dbReference type="InterPro" id="IPR005522">
    <property type="entry name" value="IPK"/>
</dbReference>
<feature type="region of interest" description="Disordered" evidence="13">
    <location>
        <begin position="1796"/>
        <end position="1819"/>
    </location>
</feature>
<evidence type="ECO:0000256" key="7">
    <source>
        <dbReference type="ARBA" id="ARBA00022777"/>
    </source>
</evidence>
<feature type="compositionally biased region" description="Polar residues" evidence="13">
    <location>
        <begin position="317"/>
        <end position="326"/>
    </location>
</feature>
<feature type="region of interest" description="Disordered" evidence="13">
    <location>
        <begin position="220"/>
        <end position="327"/>
    </location>
</feature>
<keyword evidence="16" id="KW-1185">Reference proteome</keyword>
<feature type="compositionally biased region" description="Basic and acidic residues" evidence="13">
    <location>
        <begin position="1743"/>
        <end position="1763"/>
    </location>
</feature>
<keyword evidence="10" id="KW-0805">Transcription regulation</keyword>
<feature type="region of interest" description="Disordered" evidence="13">
    <location>
        <begin position="1465"/>
        <end position="1497"/>
    </location>
</feature>
<dbReference type="Gene3D" id="3.40.800.20">
    <property type="entry name" value="Histone deacetylase domain"/>
    <property type="match status" value="3"/>
</dbReference>
<dbReference type="Proteomes" id="UP000092716">
    <property type="component" value="Chromosome 8"/>
</dbReference>
<keyword evidence="7" id="KW-0418">Kinase</keyword>
<dbReference type="Pfam" id="PF03770">
    <property type="entry name" value="IPK"/>
    <property type="match status" value="1"/>
</dbReference>
<keyword evidence="11" id="KW-0804">Transcription</keyword>
<dbReference type="VEuPathDB" id="PlasmoDB:PCOAH_00022720"/>
<comment type="similarity">
    <text evidence="3">Belongs to the histone deacetylase family. HD type 2 subfamily.</text>
</comment>
<feature type="region of interest" description="Disordered" evidence="13">
    <location>
        <begin position="977"/>
        <end position="1010"/>
    </location>
</feature>
<dbReference type="PRINTS" id="PR01270">
    <property type="entry name" value="HDASUPER"/>
</dbReference>
<evidence type="ECO:0000256" key="10">
    <source>
        <dbReference type="ARBA" id="ARBA00023015"/>
    </source>
</evidence>
<evidence type="ECO:0000256" key="8">
    <source>
        <dbReference type="ARBA" id="ARBA00022801"/>
    </source>
</evidence>
<gene>
    <name evidence="15" type="ORF">PCOAH_00022720</name>
</gene>
<feature type="region of interest" description="Disordered" evidence="13">
    <location>
        <begin position="729"/>
        <end position="748"/>
    </location>
</feature>
<feature type="compositionally biased region" description="Basic residues" evidence="13">
    <location>
        <begin position="1482"/>
        <end position="1492"/>
    </location>
</feature>
<dbReference type="SUPFAM" id="SSF52768">
    <property type="entry name" value="Arginase/deacetylase"/>
    <property type="match status" value="2"/>
</dbReference>
<protein>
    <recommendedName>
        <fullName evidence="4">histone deacetylase</fullName>
        <ecNumber evidence="4">3.5.1.98</ecNumber>
    </recommendedName>
</protein>
<dbReference type="OrthoDB" id="424012at2759"/>
<dbReference type="PANTHER" id="PTHR10625">
    <property type="entry name" value="HISTONE DEACETYLASE HDAC1-RELATED"/>
    <property type="match status" value="1"/>
</dbReference>
<dbReference type="GO" id="GO:0032958">
    <property type="term" value="P:inositol phosphate biosynthetic process"/>
    <property type="evidence" value="ECO:0007669"/>
    <property type="project" value="InterPro"/>
</dbReference>
<sequence length="2096" mass="238085">MKNGSINTQSKNENKKTPLKQDTIAHLKLPDKEACFNNFIIEKFDNINDISLYLRESNNLADSAQQVGGDDVFMVDLIGAADEGALKNGHLGSSHGKSSRARRGRPPRVTLPTMTTRNKSKSHLNGNHVISNHISSNHISSNHISSNHISSNQISSNHIRGNRMRGYRSRNNCSHSDNTPSKLYPGDHLGGDHYASDFPLDILTNSNQNGSLSGRYKRMLEGEGRSLRKKKPEAKKKLTNEHYEGGEKEKRKRRSKSDMNRRGRKKKKKSSDKGEFSNAYQRLGIKNNMINKNYSKRRNKLQKGSSVRKKMHLRRGQLSSTSSSNDGEFKANKYLLDKIFLSLKKKGNSMEQQNNNFYIECDGSADLDTGGEADTDLEVFERGALDNFPVGVSSGVPAKVKFSTSSGATRRAALGPPDGGTSSYADNALDEYYPTNPQKSLLLRKNNYYTHYNKRKANKRSNVNHLYKYADSNYKYHQPGDLKNGRIFSSSKRGNNNVEYDCIGFVCDEEYMCQNLHFDENHVESPDRIKCIIKALKEKNVINKMVQIKCREALYEEIKECHTSTHINNIFYSLKRKLKYNKKDVIYPFDKHDTYYTSYTGTVSKRAVGGLLNLCDVILSNKNEKFKYIDFKKSFRYNYNFFRNIPPNGVRGFLRNRINHNSHFKRSKSESNLYVMSPFEEHDIGLSENNGGVNHVRSNTKNKKPTNAAPKRGTHKTVSTSNYCYNWNQAQSERPPNEDPSTLEEPNKEESIACLGEATPPEQQEADTQLANVIEEMPPTNNQTNNHTNNPTNREEVPVFNKQFRSYSTSICSAKECTTSSSSFTDINCGFAAIRPPGHHCSRSSPSGFCIFNNISVACKYIFKKYGIRKIFIFDWDVHHDNGTQEIFYSDKDVLCFSIHRFDKKKNDGKKKKGANSAAGGGTTNGEKGKSNKGRKAEINKGLCKTFKSDTKGSSILDPILSTTQGALSTTLDNRKVATISGEPPSNATHTDDRKKKMKKKRKERGTKEKKNLKSYEENLFYPRTGAKNELGSKSGYKFNINVPLEKGYNNCDVYYVFKYLLLPVLETFQPEFIFISCGFDASIKDPLGECNLTHNFYQWMTLQLKNFADIFCKGRIILVLEGGYNLNYLPKCTLACIKALIKKNKNRKEYPPKQNYKWGGNTSTDGGMITKGDGLSTVTPTNGVLTMEGALPKGVKISEPNGSPNRSPSRDELTPSSDSAFRKMQNWIQVKHGSLINNIRKNNDHVNFYKFKCSSDYYKTSTMPFKHVKGKTYTSSMTSKKKELITTGMLHYSTYKVIKYFLCILKGDPFHLNIKLPPYNSFLKKKGLENKKSSLERKISIFKKVDSRSDHLRHDGGNYSHYGESYYDNGLHGGDSGIPYDAPYDEEDGGIMNSYMKKKIEQLNRYNETYKKQYSLSSTTISNLSHSDLYISNDEFDCNSSDSSKTSKRKVILLNKLKLKISKNDNMSSAPTASRPLPKIEKKKRKRKKQKQTFPILSNNNRKMNGIEIWDLTNIPEDDDIINVNKHNSNERAGRAREISRKGSRAPPNLISTTCPPHQNDHQEDHLGFDLTNLKYCRNQLQNSFTMYTQRKKGFIFFYGSGHRNQWVLPAHKKITRIIKLCSELEAYFYAWLYLCCGKKICISGTMVDYASILEGKVTVEGLSLSVHSSEGQKRQAEELLKFTVPCYHSFLKKTQLLQLGYQEGAPQSVDALHVVEESHEGSAAKDATGGNHQWKEQTVDGELHEKEEGKSNHDDKSEENSKNSVAMLNSGEICTSQSSCSFEQNDNEKNLMEHKRSGSVIDQPSSTKQSEPPLKSEKNKTAICLANVLSKMRHPCVMDVKMGVRLYGDDCAKDSIQKKIQKAKSRSCLSHGFHLTSLIGWDKRKEEPFFISKEDAHSIKNDDAFVDAFMSYFLACDNVHISKMLLKKLLLVLEHMKAFFESQQLFAFYGTSLLFVFDSDPSKNKIDGEGTSRVAENPTSEVIDLTDVNNISLAVHPEEGKSNKKEKEDHEDIFNFREKMQKIFEDSLTLEERDIYMQKKLNYKILKSANIYIIDFAHASFNRNEKDEGFLLGITSLYRIMKKTIQRIEALYLA</sequence>
<dbReference type="Pfam" id="PF00850">
    <property type="entry name" value="Hist_deacetyl"/>
    <property type="match status" value="3"/>
</dbReference>
<dbReference type="GeneID" id="30908998"/>
<dbReference type="Gene3D" id="3.30.470.160">
    <property type="entry name" value="Inositol polyphosphate kinase"/>
    <property type="match status" value="1"/>
</dbReference>
<keyword evidence="8" id="KW-0378">Hydrolase</keyword>
<dbReference type="EC" id="3.5.1.98" evidence="4"/>
<feature type="compositionally biased region" description="Polar residues" evidence="13">
    <location>
        <begin position="1802"/>
        <end position="1812"/>
    </location>
</feature>
<evidence type="ECO:0000256" key="3">
    <source>
        <dbReference type="ARBA" id="ARBA00007738"/>
    </source>
</evidence>
<feature type="domain" description="Histone deacetylase" evidence="14">
    <location>
        <begin position="522"/>
        <end position="623"/>
    </location>
</feature>